<dbReference type="Proteomes" id="UP000499080">
    <property type="component" value="Unassembled WGS sequence"/>
</dbReference>
<organism evidence="1 2">
    <name type="scientific">Araneus ventricosus</name>
    <name type="common">Orbweaver spider</name>
    <name type="synonym">Epeira ventricosa</name>
    <dbReference type="NCBI Taxonomy" id="182803"/>
    <lineage>
        <taxon>Eukaryota</taxon>
        <taxon>Metazoa</taxon>
        <taxon>Ecdysozoa</taxon>
        <taxon>Arthropoda</taxon>
        <taxon>Chelicerata</taxon>
        <taxon>Arachnida</taxon>
        <taxon>Araneae</taxon>
        <taxon>Araneomorphae</taxon>
        <taxon>Entelegynae</taxon>
        <taxon>Araneoidea</taxon>
        <taxon>Araneidae</taxon>
        <taxon>Araneus</taxon>
    </lineage>
</organism>
<evidence type="ECO:0000313" key="2">
    <source>
        <dbReference type="Proteomes" id="UP000499080"/>
    </source>
</evidence>
<protein>
    <submittedName>
        <fullName evidence="1">Uncharacterized protein</fullName>
    </submittedName>
</protein>
<proteinExistence type="predicted"/>
<comment type="caution">
    <text evidence="1">The sequence shown here is derived from an EMBL/GenBank/DDBJ whole genome shotgun (WGS) entry which is preliminary data.</text>
</comment>
<keyword evidence="2" id="KW-1185">Reference proteome</keyword>
<sequence length="112" mass="13017">MIIGEVEVIATEKKRKGKRKQMENERIKRKMVKTDADAAHSQSVEQLEINTMSSSLYADRDVITLEYQSENRLDFPTLARRHRRSSSRCQLPAFKLISAFRNHPQPLETSDK</sequence>
<evidence type="ECO:0000313" key="1">
    <source>
        <dbReference type="EMBL" id="GBM39925.1"/>
    </source>
</evidence>
<dbReference type="EMBL" id="BGPR01000910">
    <property type="protein sequence ID" value="GBM39925.1"/>
    <property type="molecule type" value="Genomic_DNA"/>
</dbReference>
<gene>
    <name evidence="1" type="ORF">AVEN_250243_1</name>
</gene>
<dbReference type="AlphaFoldDB" id="A0A4Y2FHL8"/>
<reference evidence="1 2" key="1">
    <citation type="journal article" date="2019" name="Sci. Rep.">
        <title>Orb-weaving spider Araneus ventricosus genome elucidates the spidroin gene catalogue.</title>
        <authorList>
            <person name="Kono N."/>
            <person name="Nakamura H."/>
            <person name="Ohtoshi R."/>
            <person name="Moran D.A.P."/>
            <person name="Shinohara A."/>
            <person name="Yoshida Y."/>
            <person name="Fujiwara M."/>
            <person name="Mori M."/>
            <person name="Tomita M."/>
            <person name="Arakawa K."/>
        </authorList>
    </citation>
    <scope>NUCLEOTIDE SEQUENCE [LARGE SCALE GENOMIC DNA]</scope>
</reference>
<name>A0A4Y2FHL8_ARAVE</name>
<accession>A0A4Y2FHL8</accession>